<sequence length="353" mass="39972">MALVAYDCSDSSDYEDDVLENNVTNVTLSKEKDENNSAGKVKTNDNSDKTNTDSKEEVSDSLPPPLEIKPNFNVISWELLSKSRTHPIRISIPSLEDEKDEEIIAKPKLKPSSSKSGLFALLPKPKQHLLVPPSLNARKPEKKKEVIKSQQLARTLQKTETLRSLVTGRQEISSLDKTLDDVDDDEEPQSFFFLSEDKNLPVTNEVEIIEKVNEFKESPISCDDAPLIQQEPESFSHNLNNDLPMLPESTSDIELDKEALEKLCGRRGKRLAGEIEMVNVSGAELVGDSKLWLAKELTTQQVHFKRAKFDPLQRRKHQITFLAAQAREQELELSNQWASNRMTRKQTQAKYGF</sequence>
<dbReference type="EMBL" id="GDKW01000136">
    <property type="protein sequence ID" value="JAI56459.1"/>
    <property type="molecule type" value="mRNA"/>
</dbReference>
<reference evidence="2" key="1">
    <citation type="journal article" date="2016" name="PLoS Negl. Trop. Dis.">
        <title>A Deep Insight into the Sialome of Rhodnius neglectus, a Vector of Chagas Disease.</title>
        <authorList>
            <person name="Santiago P.B."/>
            <person name="Assumpcao T.C."/>
            <person name="Araujo C.N."/>
            <person name="Bastos I.M."/>
            <person name="Neves D."/>
            <person name="Silva I.G."/>
            <person name="Charneau S."/>
            <person name="Queiroz R.M."/>
            <person name="Raiol T."/>
            <person name="Oliveira J.V."/>
            <person name="Sousa M.V."/>
            <person name="Calvo E."/>
            <person name="Ribeiro J.M."/>
            <person name="Santana J.M."/>
        </authorList>
    </citation>
    <scope>NUCLEOTIDE SEQUENCE</scope>
    <source>
        <tissue evidence="2">Salivary glands</tissue>
    </source>
</reference>
<protein>
    <submittedName>
        <fullName evidence="2">Putative mitotic checkpoint protein prcc</fullName>
    </submittedName>
</protein>
<evidence type="ECO:0000313" key="2">
    <source>
        <dbReference type="EMBL" id="JAI56459.1"/>
    </source>
</evidence>
<feature type="compositionally biased region" description="Acidic residues" evidence="1">
    <location>
        <begin position="10"/>
        <end position="19"/>
    </location>
</feature>
<dbReference type="GO" id="GO:0005634">
    <property type="term" value="C:nucleus"/>
    <property type="evidence" value="ECO:0007669"/>
    <property type="project" value="TreeGrafter"/>
</dbReference>
<dbReference type="PANTHER" id="PTHR13621:SF2">
    <property type="entry name" value="PROLINE-RICH PROTEIN PRCC"/>
    <property type="match status" value="1"/>
</dbReference>
<dbReference type="AlphaFoldDB" id="A0A0P4VMQ7"/>
<feature type="region of interest" description="Disordered" evidence="1">
    <location>
        <begin position="25"/>
        <end position="65"/>
    </location>
</feature>
<name>A0A0P4VMQ7_9HEMI</name>
<dbReference type="InterPro" id="IPR018800">
    <property type="entry name" value="PRCC"/>
</dbReference>
<organism evidence="2">
    <name type="scientific">Rhodnius neglectus</name>
    <dbReference type="NCBI Taxonomy" id="72488"/>
    <lineage>
        <taxon>Eukaryota</taxon>
        <taxon>Metazoa</taxon>
        <taxon>Ecdysozoa</taxon>
        <taxon>Arthropoda</taxon>
        <taxon>Hexapoda</taxon>
        <taxon>Insecta</taxon>
        <taxon>Pterygota</taxon>
        <taxon>Neoptera</taxon>
        <taxon>Paraneoptera</taxon>
        <taxon>Hemiptera</taxon>
        <taxon>Heteroptera</taxon>
        <taxon>Panheteroptera</taxon>
        <taxon>Cimicomorpha</taxon>
        <taxon>Reduviidae</taxon>
        <taxon>Triatominae</taxon>
        <taxon>Rhodnius</taxon>
    </lineage>
</organism>
<evidence type="ECO:0000256" key="1">
    <source>
        <dbReference type="SAM" id="MobiDB-lite"/>
    </source>
</evidence>
<feature type="region of interest" description="Disordered" evidence="1">
    <location>
        <begin position="1"/>
        <end position="20"/>
    </location>
</feature>
<proteinExistence type="evidence at transcript level"/>
<accession>A0A0P4VMQ7</accession>
<dbReference type="PANTHER" id="PTHR13621">
    <property type="entry name" value="PROLINE-RICH PROTEIN PRCC"/>
    <property type="match status" value="1"/>
</dbReference>
<feature type="compositionally biased region" description="Basic and acidic residues" evidence="1">
    <location>
        <begin position="42"/>
        <end position="58"/>
    </location>
</feature>
<dbReference type="Pfam" id="PF10253">
    <property type="entry name" value="PRCC"/>
    <property type="match status" value="1"/>
</dbReference>